<dbReference type="RefSeq" id="WP_117297881.1">
    <property type="nucleotide sequence ID" value="NZ_QVQT02000001.1"/>
</dbReference>
<dbReference type="AlphaFoldDB" id="A0A372IUJ6"/>
<reference evidence="2 3" key="1">
    <citation type="submission" date="2018-08" db="EMBL/GenBank/DDBJ databases">
        <title>Acidipila sp. 4G-K13, an acidobacterium isolated from forest soil.</title>
        <authorList>
            <person name="Gao Z.-H."/>
            <person name="Qiu L.-H."/>
        </authorList>
    </citation>
    <scope>NUCLEOTIDE SEQUENCE [LARGE SCALE GENOMIC DNA]</scope>
    <source>
        <strain evidence="2 3">4G-K13</strain>
    </source>
</reference>
<dbReference type="Pfam" id="PF01494">
    <property type="entry name" value="FAD_binding_3"/>
    <property type="match status" value="1"/>
</dbReference>
<dbReference type="InterPro" id="IPR051704">
    <property type="entry name" value="FAD_aromatic-hydroxylase"/>
</dbReference>
<dbReference type="Gene3D" id="3.30.9.10">
    <property type="entry name" value="D-Amino Acid Oxidase, subunit A, domain 2"/>
    <property type="match status" value="1"/>
</dbReference>
<evidence type="ECO:0000313" key="2">
    <source>
        <dbReference type="EMBL" id="RFU18586.1"/>
    </source>
</evidence>
<dbReference type="EMBL" id="QVQT01000001">
    <property type="protein sequence ID" value="RFU18586.1"/>
    <property type="molecule type" value="Genomic_DNA"/>
</dbReference>
<dbReference type="InterPro" id="IPR036188">
    <property type="entry name" value="FAD/NAD-bd_sf"/>
</dbReference>
<dbReference type="Proteomes" id="UP000264702">
    <property type="component" value="Unassembled WGS sequence"/>
</dbReference>
<protein>
    <submittedName>
        <fullName evidence="2">FAD-dependent oxidoreductase</fullName>
    </submittedName>
</protein>
<evidence type="ECO:0000259" key="1">
    <source>
        <dbReference type="Pfam" id="PF01494"/>
    </source>
</evidence>
<evidence type="ECO:0000313" key="3">
    <source>
        <dbReference type="Proteomes" id="UP000264702"/>
    </source>
</evidence>
<proteinExistence type="predicted"/>
<sequence length="398" mass="44440">MKNGNILISGASVAGPALAFWLHRYGFQPTIVERAPAVRPGGYAIDFRGASLRVLERMGLLPEVQRKQTRIGAITIVDRNNSKVASMPDGFTSGELEILRGDLADIFHEATRETTEYIFDDSIAAMEESEDGVDVLFQSGRRRRFDLVAGADGLHSKVRSVAFGEEADFVRYLGYYVSIFTIPNYLHLDHAGLYYGTPGRKVGIFSGGDPAEAKASFFFATEPLCCARYDSAQQKEILRSHFGREGWEVPRLLEWMESAPDFYFDSVSQVKMKRWSAGRCVLLGDAAYCASPLSGMGTGMAVVGAYVLAGELAESGGNHRVAFESYERLMRRFVEKCQGIADGGVDWFVPRTRFRLWLSHQMWKILPYTPWKNMMIEVPLKIGNSIDLRDYEGRTGVC</sequence>
<name>A0A372IUJ6_9BACT</name>
<gene>
    <name evidence="2" type="ORF">D0Y96_03295</name>
</gene>
<dbReference type="OrthoDB" id="9766816at2"/>
<dbReference type="PANTHER" id="PTHR46865">
    <property type="entry name" value="OXIDOREDUCTASE-RELATED"/>
    <property type="match status" value="1"/>
</dbReference>
<feature type="domain" description="FAD-binding" evidence="1">
    <location>
        <begin position="6"/>
        <end position="332"/>
    </location>
</feature>
<dbReference type="InterPro" id="IPR002938">
    <property type="entry name" value="FAD-bd"/>
</dbReference>
<organism evidence="2 3">
    <name type="scientific">Paracidobacterium acidisoli</name>
    <dbReference type="NCBI Taxonomy" id="2303751"/>
    <lineage>
        <taxon>Bacteria</taxon>
        <taxon>Pseudomonadati</taxon>
        <taxon>Acidobacteriota</taxon>
        <taxon>Terriglobia</taxon>
        <taxon>Terriglobales</taxon>
        <taxon>Acidobacteriaceae</taxon>
        <taxon>Paracidobacterium</taxon>
    </lineage>
</organism>
<accession>A0A372IUJ6</accession>
<dbReference type="Gene3D" id="3.50.50.60">
    <property type="entry name" value="FAD/NAD(P)-binding domain"/>
    <property type="match status" value="1"/>
</dbReference>
<comment type="caution">
    <text evidence="2">The sequence shown here is derived from an EMBL/GenBank/DDBJ whole genome shotgun (WGS) entry which is preliminary data.</text>
</comment>
<keyword evidence="3" id="KW-1185">Reference proteome</keyword>
<dbReference type="SUPFAM" id="SSF51905">
    <property type="entry name" value="FAD/NAD(P)-binding domain"/>
    <property type="match status" value="1"/>
</dbReference>
<dbReference type="PANTHER" id="PTHR46865:SF2">
    <property type="entry name" value="MONOOXYGENASE"/>
    <property type="match status" value="1"/>
</dbReference>
<dbReference type="GO" id="GO:0071949">
    <property type="term" value="F:FAD binding"/>
    <property type="evidence" value="ECO:0007669"/>
    <property type="project" value="InterPro"/>
</dbReference>
<dbReference type="PRINTS" id="PR00420">
    <property type="entry name" value="RNGMNOXGNASE"/>
</dbReference>